<dbReference type="GO" id="GO:0000287">
    <property type="term" value="F:magnesium ion binding"/>
    <property type="evidence" value="ECO:0007669"/>
    <property type="project" value="TreeGrafter"/>
</dbReference>
<dbReference type="GO" id="GO:0032259">
    <property type="term" value="P:methylation"/>
    <property type="evidence" value="ECO:0007669"/>
    <property type="project" value="UniProtKB-KW"/>
</dbReference>
<dbReference type="NCBIfam" id="NF001452">
    <property type="entry name" value="PRK00311.1"/>
    <property type="match status" value="1"/>
</dbReference>
<dbReference type="EC" id="2.1.2.11" evidence="7"/>
<comment type="cofactor">
    <cofactor evidence="7 10">
        <name>Mg(2+)</name>
        <dbReference type="ChEBI" id="CHEBI:18420"/>
    </cofactor>
    <text evidence="7 10">Binds 1 Mg(2+) ion per subunit.</text>
</comment>
<feature type="binding site" evidence="7 10">
    <location>
        <position position="45"/>
    </location>
    <ligand>
        <name>Mg(2+)</name>
        <dbReference type="ChEBI" id="CHEBI:18420"/>
    </ligand>
</feature>
<sequence>MNKKNIGDFNRMVEAGEKIVYLTAYDYLTAKMQEKAGVDMILVGDSLGMVSLGYDTTFPVTLDDMVRHCQAVRRGAPNTFIIGDMPYMSYQVSDEQAVESAGRLVKEALVDAVKLEGGGRRMQSRIKAINEAGILVMGHIGLTPQFMGQIGGYKAQGKSAKAAMQLIEQARLIEEAGAFSILVEGVPSAVGQAITERANIPILGIGAGPYTHGQLLIYADMVGLYDNFTPKFVKKYANVGQVLVNAFEEYAREVRENKFPVEAEHTYKMSEEEIKELQNLLQEV</sequence>
<evidence type="ECO:0000256" key="7">
    <source>
        <dbReference type="HAMAP-Rule" id="MF_00156"/>
    </source>
</evidence>
<dbReference type="OrthoDB" id="9781789at2"/>
<comment type="pathway">
    <text evidence="1 7">Cofactor biosynthesis; (R)-pantothenate biosynthesis; (R)-pantoate from 3-methyl-2-oxobutanoate: step 1/2.</text>
</comment>
<keyword evidence="12" id="KW-1185">Reference proteome</keyword>
<comment type="catalytic activity">
    <reaction evidence="7">
        <text>(6R)-5,10-methylene-5,6,7,8-tetrahydrofolate + 3-methyl-2-oxobutanoate + H2O = 2-dehydropantoate + (6S)-5,6,7,8-tetrahydrofolate</text>
        <dbReference type="Rhea" id="RHEA:11824"/>
        <dbReference type="ChEBI" id="CHEBI:11561"/>
        <dbReference type="ChEBI" id="CHEBI:11851"/>
        <dbReference type="ChEBI" id="CHEBI:15377"/>
        <dbReference type="ChEBI" id="CHEBI:15636"/>
        <dbReference type="ChEBI" id="CHEBI:57453"/>
        <dbReference type="EC" id="2.1.2.11"/>
    </reaction>
</comment>
<dbReference type="HAMAP" id="MF_00156">
    <property type="entry name" value="PanB"/>
    <property type="match status" value="1"/>
</dbReference>
<dbReference type="UniPathway" id="UPA00028">
    <property type="reaction ID" value="UER00003"/>
</dbReference>
<feature type="active site" description="Proton acceptor" evidence="7 8">
    <location>
        <position position="184"/>
    </location>
</feature>
<evidence type="ECO:0000256" key="1">
    <source>
        <dbReference type="ARBA" id="ARBA00005033"/>
    </source>
</evidence>
<keyword evidence="4 7" id="KW-0566">Pantothenate biosynthesis</keyword>
<evidence type="ECO:0000313" key="12">
    <source>
        <dbReference type="Proteomes" id="UP000199337"/>
    </source>
</evidence>
<dbReference type="InterPro" id="IPR015813">
    <property type="entry name" value="Pyrv/PenolPyrv_kinase-like_dom"/>
</dbReference>
<feature type="binding site" evidence="7 9">
    <location>
        <begin position="45"/>
        <end position="46"/>
    </location>
    <ligand>
        <name>3-methyl-2-oxobutanoate</name>
        <dbReference type="ChEBI" id="CHEBI:11851"/>
    </ligand>
</feature>
<comment type="subcellular location">
    <subcellularLocation>
        <location evidence="7">Cytoplasm</location>
    </subcellularLocation>
</comment>
<feature type="binding site" evidence="7 10">
    <location>
        <position position="116"/>
    </location>
    <ligand>
        <name>Mg(2+)</name>
        <dbReference type="ChEBI" id="CHEBI:18420"/>
    </ligand>
</feature>
<feature type="binding site" evidence="7 9">
    <location>
        <position position="114"/>
    </location>
    <ligand>
        <name>3-methyl-2-oxobutanoate</name>
        <dbReference type="ChEBI" id="CHEBI:11851"/>
    </ligand>
</feature>
<feature type="binding site" evidence="7 10">
    <location>
        <position position="84"/>
    </location>
    <ligand>
        <name>Mg(2+)</name>
        <dbReference type="ChEBI" id="CHEBI:18420"/>
    </ligand>
</feature>
<feature type="binding site" evidence="7 9">
    <location>
        <position position="84"/>
    </location>
    <ligand>
        <name>3-methyl-2-oxobutanoate</name>
        <dbReference type="ChEBI" id="CHEBI:11851"/>
    </ligand>
</feature>
<comment type="subunit">
    <text evidence="3 7">Homodecamer; pentamer of dimers.</text>
</comment>
<evidence type="ECO:0000256" key="6">
    <source>
        <dbReference type="ARBA" id="ARBA00056497"/>
    </source>
</evidence>
<protein>
    <recommendedName>
        <fullName evidence="7">3-methyl-2-oxobutanoate hydroxymethyltransferase</fullName>
        <ecNumber evidence="7">2.1.2.11</ecNumber>
    </recommendedName>
    <alternativeName>
        <fullName evidence="7">Ketopantoate hydroxymethyltransferase</fullName>
        <shortName evidence="7">KPHMT</shortName>
    </alternativeName>
</protein>
<dbReference type="RefSeq" id="WP_092471448.1">
    <property type="nucleotide sequence ID" value="NZ_FOOX01000007.1"/>
</dbReference>
<dbReference type="GO" id="GO:0008168">
    <property type="term" value="F:methyltransferase activity"/>
    <property type="evidence" value="ECO:0007669"/>
    <property type="project" value="UniProtKB-KW"/>
</dbReference>
<dbReference type="GO" id="GO:0015940">
    <property type="term" value="P:pantothenate biosynthetic process"/>
    <property type="evidence" value="ECO:0007669"/>
    <property type="project" value="UniProtKB-UniRule"/>
</dbReference>
<dbReference type="AlphaFoldDB" id="A0A1I2TFT9"/>
<comment type="similarity">
    <text evidence="2 7">Belongs to the PanB family.</text>
</comment>
<evidence type="ECO:0000256" key="4">
    <source>
        <dbReference type="ARBA" id="ARBA00022655"/>
    </source>
</evidence>
<dbReference type="FunFam" id="3.20.20.60:FF:000003">
    <property type="entry name" value="3-methyl-2-oxobutanoate hydroxymethyltransferase"/>
    <property type="match status" value="1"/>
</dbReference>
<keyword evidence="11" id="KW-0489">Methyltransferase</keyword>
<evidence type="ECO:0000256" key="2">
    <source>
        <dbReference type="ARBA" id="ARBA00008676"/>
    </source>
</evidence>
<keyword evidence="7 10" id="KW-0479">Metal-binding</keyword>
<dbReference type="SUPFAM" id="SSF51621">
    <property type="entry name" value="Phosphoenolpyruvate/pyruvate domain"/>
    <property type="match status" value="1"/>
</dbReference>
<evidence type="ECO:0000256" key="10">
    <source>
        <dbReference type="PIRSR" id="PIRSR000388-3"/>
    </source>
</evidence>
<organism evidence="11 12">
    <name type="scientific">Desulfotruncus arcticus DSM 17038</name>
    <dbReference type="NCBI Taxonomy" id="1121424"/>
    <lineage>
        <taxon>Bacteria</taxon>
        <taxon>Bacillati</taxon>
        <taxon>Bacillota</taxon>
        <taxon>Clostridia</taxon>
        <taxon>Eubacteriales</taxon>
        <taxon>Desulfallaceae</taxon>
        <taxon>Desulfotruncus</taxon>
    </lineage>
</organism>
<dbReference type="Pfam" id="PF02548">
    <property type="entry name" value="Pantoate_transf"/>
    <property type="match status" value="1"/>
</dbReference>
<evidence type="ECO:0000256" key="8">
    <source>
        <dbReference type="PIRSR" id="PIRSR000388-1"/>
    </source>
</evidence>
<dbReference type="PIRSF" id="PIRSF000388">
    <property type="entry name" value="Pantoate_hydroxy_MeTrfase"/>
    <property type="match status" value="1"/>
</dbReference>
<dbReference type="InterPro" id="IPR003700">
    <property type="entry name" value="Pantoate_hydroxy_MeTrfase"/>
</dbReference>
<dbReference type="GO" id="GO:0003864">
    <property type="term" value="F:3-methyl-2-oxobutanoate hydroxymethyltransferase activity"/>
    <property type="evidence" value="ECO:0007669"/>
    <property type="project" value="UniProtKB-UniRule"/>
</dbReference>
<dbReference type="CDD" id="cd06557">
    <property type="entry name" value="KPHMT-like"/>
    <property type="match status" value="1"/>
</dbReference>
<dbReference type="Proteomes" id="UP000199337">
    <property type="component" value="Unassembled WGS sequence"/>
</dbReference>
<evidence type="ECO:0000313" key="11">
    <source>
        <dbReference type="EMBL" id="SFG63768.1"/>
    </source>
</evidence>
<evidence type="ECO:0000256" key="3">
    <source>
        <dbReference type="ARBA" id="ARBA00011424"/>
    </source>
</evidence>
<keyword evidence="7 10" id="KW-0460">Magnesium</keyword>
<evidence type="ECO:0000256" key="5">
    <source>
        <dbReference type="ARBA" id="ARBA00022679"/>
    </source>
</evidence>
<dbReference type="EMBL" id="FOOX01000007">
    <property type="protein sequence ID" value="SFG63768.1"/>
    <property type="molecule type" value="Genomic_DNA"/>
</dbReference>
<comment type="function">
    <text evidence="6 7">Catalyzes the reversible reaction in which hydroxymethyl group from 5,10-methylenetetrahydrofolate is transferred onto alpha-ketoisovalerate to form ketopantoate.</text>
</comment>
<dbReference type="PANTHER" id="PTHR20881:SF0">
    <property type="entry name" value="3-METHYL-2-OXOBUTANOATE HYDROXYMETHYLTRANSFERASE"/>
    <property type="match status" value="1"/>
</dbReference>
<accession>A0A1I2TFT9</accession>
<dbReference type="InterPro" id="IPR040442">
    <property type="entry name" value="Pyrv_kinase-like_dom_sf"/>
</dbReference>
<dbReference type="Gene3D" id="3.20.20.60">
    <property type="entry name" value="Phosphoenolpyruvate-binding domains"/>
    <property type="match status" value="1"/>
</dbReference>
<keyword evidence="5 7" id="KW-0808">Transferase</keyword>
<reference evidence="12" key="1">
    <citation type="submission" date="2016-10" db="EMBL/GenBank/DDBJ databases">
        <authorList>
            <person name="Varghese N."/>
            <person name="Submissions S."/>
        </authorList>
    </citation>
    <scope>NUCLEOTIDE SEQUENCE [LARGE SCALE GENOMIC DNA]</scope>
    <source>
        <strain evidence="12">DSM 17038</strain>
    </source>
</reference>
<dbReference type="STRING" id="341036.SAMN05660649_02232"/>
<dbReference type="PANTHER" id="PTHR20881">
    <property type="entry name" value="3-METHYL-2-OXOBUTANOATE HYDROXYMETHYLTRANSFERASE"/>
    <property type="match status" value="1"/>
</dbReference>
<gene>
    <name evidence="7" type="primary">panB</name>
    <name evidence="11" type="ORF">SAMN05660649_02232</name>
</gene>
<keyword evidence="7" id="KW-0963">Cytoplasm</keyword>
<proteinExistence type="inferred from homology"/>
<name>A0A1I2TFT9_9FIRM</name>
<dbReference type="NCBIfam" id="TIGR00222">
    <property type="entry name" value="panB"/>
    <property type="match status" value="1"/>
</dbReference>
<evidence type="ECO:0000256" key="9">
    <source>
        <dbReference type="PIRSR" id="PIRSR000388-2"/>
    </source>
</evidence>
<dbReference type="GO" id="GO:0005737">
    <property type="term" value="C:cytoplasm"/>
    <property type="evidence" value="ECO:0007669"/>
    <property type="project" value="UniProtKB-SubCell"/>
</dbReference>